<proteinExistence type="predicted"/>
<comment type="caution">
    <text evidence="1">The sequence shown here is derived from an EMBL/GenBank/DDBJ whole genome shotgun (WGS) entry which is preliminary data.</text>
</comment>
<evidence type="ECO:0000313" key="2">
    <source>
        <dbReference type="Proteomes" id="UP000276133"/>
    </source>
</evidence>
<evidence type="ECO:0000313" key="1">
    <source>
        <dbReference type="EMBL" id="RNA33708.1"/>
    </source>
</evidence>
<organism evidence="1 2">
    <name type="scientific">Brachionus plicatilis</name>
    <name type="common">Marine rotifer</name>
    <name type="synonym">Brachionus muelleri</name>
    <dbReference type="NCBI Taxonomy" id="10195"/>
    <lineage>
        <taxon>Eukaryota</taxon>
        <taxon>Metazoa</taxon>
        <taxon>Spiralia</taxon>
        <taxon>Gnathifera</taxon>
        <taxon>Rotifera</taxon>
        <taxon>Eurotatoria</taxon>
        <taxon>Monogononta</taxon>
        <taxon>Pseudotrocha</taxon>
        <taxon>Ploima</taxon>
        <taxon>Brachionidae</taxon>
        <taxon>Brachionus</taxon>
    </lineage>
</organism>
<protein>
    <submittedName>
        <fullName evidence="1">Uncharacterized protein</fullName>
    </submittedName>
</protein>
<reference evidence="1 2" key="1">
    <citation type="journal article" date="2018" name="Sci. Rep.">
        <title>Genomic signatures of local adaptation to the degree of environmental predictability in rotifers.</title>
        <authorList>
            <person name="Franch-Gras L."/>
            <person name="Hahn C."/>
            <person name="Garcia-Roger E.M."/>
            <person name="Carmona M.J."/>
            <person name="Serra M."/>
            <person name="Gomez A."/>
        </authorList>
    </citation>
    <scope>NUCLEOTIDE SEQUENCE [LARGE SCALE GENOMIC DNA]</scope>
    <source>
        <strain evidence="1">HYR1</strain>
    </source>
</reference>
<sequence length="157" mass="17914">MDLSINIAHKRGLKQPKCNTNLTPCYLFSHTIIKKINGLINSMKNFKFNFAKASSANSGHKINDKKKKLNTNKDLRFLIILIQKNINLKKLYATRKVLVSNCQAEQLNKWSNVCQITKLTQPNPTVNCNDHDKNGHGHCLINNQHPLFVQEPLVLNL</sequence>
<dbReference type="AlphaFoldDB" id="A0A3M7SDS1"/>
<gene>
    <name evidence="1" type="ORF">BpHYR1_024305</name>
</gene>
<keyword evidence="2" id="KW-1185">Reference proteome</keyword>
<name>A0A3M7SDS1_BRAPC</name>
<dbReference type="Proteomes" id="UP000276133">
    <property type="component" value="Unassembled WGS sequence"/>
</dbReference>
<dbReference type="EMBL" id="REGN01001597">
    <property type="protein sequence ID" value="RNA33708.1"/>
    <property type="molecule type" value="Genomic_DNA"/>
</dbReference>
<accession>A0A3M7SDS1</accession>